<organism evidence="1 2">
    <name type="scientific">Candidatus Scalindua arabica</name>
    <dbReference type="NCBI Taxonomy" id="1127984"/>
    <lineage>
        <taxon>Bacteria</taxon>
        <taxon>Pseudomonadati</taxon>
        <taxon>Planctomycetota</taxon>
        <taxon>Candidatus Brocadiia</taxon>
        <taxon>Candidatus Brocadiales</taxon>
        <taxon>Candidatus Scalinduaceae</taxon>
        <taxon>Candidatus Scalindua</taxon>
    </lineage>
</organism>
<accession>A0A941VZP8</accession>
<name>A0A941VZP8_9BACT</name>
<evidence type="ECO:0000313" key="1">
    <source>
        <dbReference type="EMBL" id="MBS1257079.1"/>
    </source>
</evidence>
<protein>
    <submittedName>
        <fullName evidence="1">Uncharacterized protein</fullName>
    </submittedName>
</protein>
<dbReference type="EMBL" id="JAANXD010000005">
    <property type="protein sequence ID" value="MBS1257079.1"/>
    <property type="molecule type" value="Genomic_DNA"/>
</dbReference>
<proteinExistence type="predicted"/>
<dbReference type="AlphaFoldDB" id="A0A941VZP8"/>
<evidence type="ECO:0000313" key="2">
    <source>
        <dbReference type="Proteomes" id="UP000722750"/>
    </source>
</evidence>
<sequence>MQSRGDLIIVKANRKCQVFDKLKMSVNKSSCKYKIS</sequence>
<reference evidence="1" key="1">
    <citation type="journal article" date="2021" name="ISME J.">
        <title>Fine-scale metabolic discontinuity in a stratified prokaryote microbiome of a Red Sea deep halocline.</title>
        <authorList>
            <person name="Michoud G."/>
            <person name="Ngugi D.K."/>
            <person name="Barozzi A."/>
            <person name="Merlino G."/>
            <person name="Calleja M.L."/>
            <person name="Delgado-Huertas A."/>
            <person name="Moran X.A.G."/>
            <person name="Daffonchio D."/>
        </authorList>
    </citation>
    <scope>NUCLEOTIDE SEQUENCE</scope>
    <source>
        <strain evidence="1">SuakinDeep_MAG55_1</strain>
    </source>
</reference>
<comment type="caution">
    <text evidence="1">The sequence shown here is derived from an EMBL/GenBank/DDBJ whole genome shotgun (WGS) entry which is preliminary data.</text>
</comment>
<dbReference type="Proteomes" id="UP000722750">
    <property type="component" value="Unassembled WGS sequence"/>
</dbReference>
<gene>
    <name evidence="1" type="ORF">MAG551_00114</name>
</gene>